<gene>
    <name evidence="1" type="ORF">DD237_004414</name>
</gene>
<dbReference type="Proteomes" id="UP000286097">
    <property type="component" value="Unassembled WGS sequence"/>
</dbReference>
<organism evidence="1 2">
    <name type="scientific">Peronospora effusa</name>
    <dbReference type="NCBI Taxonomy" id="542832"/>
    <lineage>
        <taxon>Eukaryota</taxon>
        <taxon>Sar</taxon>
        <taxon>Stramenopiles</taxon>
        <taxon>Oomycota</taxon>
        <taxon>Peronosporomycetes</taxon>
        <taxon>Peronosporales</taxon>
        <taxon>Peronosporaceae</taxon>
        <taxon>Peronospora</taxon>
    </lineage>
</organism>
<dbReference type="EMBL" id="QKXF01000171">
    <property type="protein sequence ID" value="RQM15091.1"/>
    <property type="molecule type" value="Genomic_DNA"/>
</dbReference>
<protein>
    <submittedName>
        <fullName evidence="1">Uncharacterized protein</fullName>
    </submittedName>
</protein>
<accession>A0A3R7W4M1</accession>
<comment type="caution">
    <text evidence="1">The sequence shown here is derived from an EMBL/GenBank/DDBJ whole genome shotgun (WGS) entry which is preliminary data.</text>
</comment>
<dbReference type="VEuPathDB" id="FungiDB:DD237_004414"/>
<dbReference type="AlphaFoldDB" id="A0A3R7W4M1"/>
<sequence>MSVCACNARRRGHGACKEHVESFAHTLFAALAAEDPVAAPRAVGALQTHWSSFIRPEATLFMSLLVKVDGKKSTKTSKWRKIFVKEIKNRFEAIWQKEEADAMRAISEAKQLAVLEDADLPPLPRTIPTKFRYVHCISVLKTSKRSMRAVMSARRP</sequence>
<name>A0A3R7W4M1_9STRA</name>
<evidence type="ECO:0000313" key="1">
    <source>
        <dbReference type="EMBL" id="RQM15091.1"/>
    </source>
</evidence>
<evidence type="ECO:0000313" key="2">
    <source>
        <dbReference type="Proteomes" id="UP000286097"/>
    </source>
</evidence>
<reference evidence="1 2" key="1">
    <citation type="submission" date="2018-06" db="EMBL/GenBank/DDBJ databases">
        <title>Comparative genomics of downy mildews reveals potential adaptations to biotrophy.</title>
        <authorList>
            <person name="Fletcher K."/>
            <person name="Klosterman S.J."/>
            <person name="Derevnina L."/>
            <person name="Martin F."/>
            <person name="Koike S."/>
            <person name="Reyes Chin-Wo S."/>
            <person name="Mou B."/>
            <person name="Michelmore R."/>
        </authorList>
    </citation>
    <scope>NUCLEOTIDE SEQUENCE [LARGE SCALE GENOMIC DNA]</scope>
    <source>
        <strain evidence="1 2">R13</strain>
    </source>
</reference>
<proteinExistence type="predicted"/>